<feature type="transmembrane region" description="Helical" evidence="2">
    <location>
        <begin position="77"/>
        <end position="97"/>
    </location>
</feature>
<organism evidence="3">
    <name type="scientific">Cyprinid herpesvirus 2</name>
    <name type="common">CyHV-2</name>
    <dbReference type="NCBI Taxonomy" id="317878"/>
    <lineage>
        <taxon>Viruses</taxon>
        <taxon>Duplodnaviria</taxon>
        <taxon>Heunggongvirae</taxon>
        <taxon>Peploviricota</taxon>
        <taxon>Herviviricetes</taxon>
        <taxon>Herpesvirales</taxon>
        <taxon>Alloherpesviridae</taxon>
        <taxon>Cyvirus</taxon>
        <taxon>Cyvirus cyprinidallo2</taxon>
    </lineage>
</organism>
<dbReference type="EMBL" id="MN593216">
    <property type="protein sequence ID" value="QIV66948.1"/>
    <property type="molecule type" value="Genomic_DNA"/>
</dbReference>
<keyword evidence="2" id="KW-0472">Membrane</keyword>
<reference evidence="3" key="1">
    <citation type="submission" date="2019-10" db="EMBL/GenBank/DDBJ databases">
        <title>The complete genome of Cyprinid herpesvirus 2, a new strain isolated from Allogynogenetic crucian carp.</title>
        <authorList>
            <person name="Jiang Y."/>
            <person name="Wang H."/>
            <person name="Lu L."/>
        </authorList>
    </citation>
    <scope>NUCLEOTIDE SEQUENCE</scope>
    <source>
        <strain evidence="3">YC-01</strain>
    </source>
</reference>
<protein>
    <submittedName>
        <fullName evidence="3">Membrane protein ORF132</fullName>
    </submittedName>
</protein>
<keyword evidence="2" id="KW-1133">Transmembrane helix</keyword>
<feature type="compositionally biased region" description="Basic residues" evidence="1">
    <location>
        <begin position="127"/>
        <end position="145"/>
    </location>
</feature>
<evidence type="ECO:0000313" key="3">
    <source>
        <dbReference type="EMBL" id="QIV66948.1"/>
    </source>
</evidence>
<sequence length="156" mass="16620">MAASTLGPVPISTAASVAPSVVNQTAATLGTAATMSTTTTSSAFDQLALNFEHWLNPVNFADCHPTQQDFYCVSGPIVFAVLLLVGVLIVLGVAYMIKHFRCNKAAEKPSIMEDIETGTSLREPDKKKKKTTKKSSSKSSGKNKRSGGYDNTAFMN</sequence>
<accession>A0A6H0QZU1</accession>
<name>A0A6H0QZU1_CYHV2</name>
<evidence type="ECO:0000256" key="1">
    <source>
        <dbReference type="SAM" id="MobiDB-lite"/>
    </source>
</evidence>
<keyword evidence="2" id="KW-0812">Transmembrane</keyword>
<feature type="region of interest" description="Disordered" evidence="1">
    <location>
        <begin position="113"/>
        <end position="156"/>
    </location>
</feature>
<proteinExistence type="predicted"/>
<evidence type="ECO:0000256" key="2">
    <source>
        <dbReference type="SAM" id="Phobius"/>
    </source>
</evidence>